<dbReference type="EMBL" id="JACNLL010000105">
    <property type="protein sequence ID" value="MBC8200387.1"/>
    <property type="molecule type" value="Genomic_DNA"/>
</dbReference>
<sequence>MYLALKTIKGKTRYFIRESYRDGACLRSRDLFDLGTDPTRYIIYPGGNAFYIDETVDDRLRSLSRNYSVDDLDEIFWRFLKPEIRAALEPYRHMGGISRKKRADKEKEEKARTEFHLFDKRRVHYLRFGYIDQGRIGRVSPKLFNKLKNKSRDELEQYFMDMERALDRSEFKAYIYVIFDLQKYFTELIAKSMPQGLNQNKVDQYFLEEICRLNSDSSFWSGMDTEGNLHEYLIRYVIMFFDSEYGRSSFLDDYIRDYMDSKRRYVPPRRSASVILDEASTIFGVKKDVLRKMSRQALTRLYRRMAQKLHPDKGGEKEKFVKLSEAYNELLKSKT</sequence>
<organism evidence="2 3">
    <name type="scientific">Candidatus Desulfaltia bathyphila</name>
    <dbReference type="NCBI Taxonomy" id="2841697"/>
    <lineage>
        <taxon>Bacteria</taxon>
        <taxon>Pseudomonadati</taxon>
        <taxon>Thermodesulfobacteriota</taxon>
        <taxon>Desulfobacteria</taxon>
        <taxon>Desulfobacterales</taxon>
        <taxon>Desulfobacterales incertae sedis</taxon>
        <taxon>Candidatus Desulfaltia</taxon>
    </lineage>
</organism>
<evidence type="ECO:0000313" key="2">
    <source>
        <dbReference type="EMBL" id="MBC8200387.1"/>
    </source>
</evidence>
<protein>
    <submittedName>
        <fullName evidence="2">J domain-containing protein</fullName>
    </submittedName>
</protein>
<dbReference type="InterPro" id="IPR036869">
    <property type="entry name" value="J_dom_sf"/>
</dbReference>
<comment type="caution">
    <text evidence="2">The sequence shown here is derived from an EMBL/GenBank/DDBJ whole genome shotgun (WGS) entry which is preliminary data.</text>
</comment>
<feature type="domain" description="J" evidence="1">
    <location>
        <begin position="278"/>
        <end position="335"/>
    </location>
</feature>
<reference evidence="2 3" key="1">
    <citation type="submission" date="2020-08" db="EMBL/GenBank/DDBJ databases">
        <title>Bridging the membrane lipid divide: bacteria of the FCB group superphylum have the potential to synthesize archaeal ether lipids.</title>
        <authorList>
            <person name="Villanueva L."/>
            <person name="Von Meijenfeldt F.A.B."/>
            <person name="Westbye A.B."/>
            <person name="Yadav S."/>
            <person name="Hopmans E.C."/>
            <person name="Dutilh B.E."/>
            <person name="Sinninghe Damste J.S."/>
        </authorList>
    </citation>
    <scope>NUCLEOTIDE SEQUENCE [LARGE SCALE GENOMIC DNA]</scope>
    <source>
        <strain evidence="2">NIOZ-UU82</strain>
    </source>
</reference>
<dbReference type="Pfam" id="PF00226">
    <property type="entry name" value="DnaJ"/>
    <property type="match status" value="1"/>
</dbReference>
<evidence type="ECO:0000259" key="1">
    <source>
        <dbReference type="PROSITE" id="PS50076"/>
    </source>
</evidence>
<dbReference type="SMART" id="SM00271">
    <property type="entry name" value="DnaJ"/>
    <property type="match status" value="1"/>
</dbReference>
<dbReference type="PROSITE" id="PS50076">
    <property type="entry name" value="DNAJ_2"/>
    <property type="match status" value="1"/>
</dbReference>
<accession>A0A8J6N9A0</accession>
<evidence type="ECO:0000313" key="3">
    <source>
        <dbReference type="Proteomes" id="UP000603545"/>
    </source>
</evidence>
<dbReference type="SUPFAM" id="SSF46565">
    <property type="entry name" value="Chaperone J-domain"/>
    <property type="match status" value="1"/>
</dbReference>
<dbReference type="InterPro" id="IPR001623">
    <property type="entry name" value="DnaJ_domain"/>
</dbReference>
<proteinExistence type="predicted"/>
<dbReference type="Proteomes" id="UP000603545">
    <property type="component" value="Unassembled WGS sequence"/>
</dbReference>
<name>A0A8J6N9A0_9BACT</name>
<dbReference type="AlphaFoldDB" id="A0A8J6N9A0"/>
<dbReference type="Gene3D" id="1.10.287.110">
    <property type="entry name" value="DnaJ domain"/>
    <property type="match status" value="1"/>
</dbReference>
<dbReference type="CDD" id="cd06257">
    <property type="entry name" value="DnaJ"/>
    <property type="match status" value="1"/>
</dbReference>
<gene>
    <name evidence="2" type="ORF">H8E80_10185</name>
</gene>